<organism evidence="3 4">
    <name type="scientific">Camellia sinensis var. sinensis</name>
    <name type="common">China tea</name>
    <dbReference type="NCBI Taxonomy" id="542762"/>
    <lineage>
        <taxon>Eukaryota</taxon>
        <taxon>Viridiplantae</taxon>
        <taxon>Streptophyta</taxon>
        <taxon>Embryophyta</taxon>
        <taxon>Tracheophyta</taxon>
        <taxon>Spermatophyta</taxon>
        <taxon>Magnoliopsida</taxon>
        <taxon>eudicotyledons</taxon>
        <taxon>Gunneridae</taxon>
        <taxon>Pentapetalae</taxon>
        <taxon>asterids</taxon>
        <taxon>Ericales</taxon>
        <taxon>Theaceae</taxon>
        <taxon>Camellia</taxon>
    </lineage>
</organism>
<dbReference type="PANTHER" id="PTHR47818:SF2">
    <property type="entry name" value="F-BOX DOMAIN-CONTAINING PROTEIN"/>
    <property type="match status" value="1"/>
</dbReference>
<evidence type="ECO:0000313" key="4">
    <source>
        <dbReference type="Proteomes" id="UP000306102"/>
    </source>
</evidence>
<dbReference type="Proteomes" id="UP000306102">
    <property type="component" value="Unassembled WGS sequence"/>
</dbReference>
<comment type="caution">
    <text evidence="3">The sequence shown here is derived from an EMBL/GenBank/DDBJ whole genome shotgun (WGS) entry which is preliminary data.</text>
</comment>
<keyword evidence="1" id="KW-1133">Transmembrane helix</keyword>
<dbReference type="EMBL" id="SDRB02012328">
    <property type="protein sequence ID" value="THF98090.1"/>
    <property type="molecule type" value="Genomic_DNA"/>
</dbReference>
<reference evidence="3 4" key="1">
    <citation type="journal article" date="2018" name="Proc. Natl. Acad. Sci. U.S.A.">
        <title>Draft genome sequence of Camellia sinensis var. sinensis provides insights into the evolution of the tea genome and tea quality.</title>
        <authorList>
            <person name="Wei C."/>
            <person name="Yang H."/>
            <person name="Wang S."/>
            <person name="Zhao J."/>
            <person name="Liu C."/>
            <person name="Gao L."/>
            <person name="Xia E."/>
            <person name="Lu Y."/>
            <person name="Tai Y."/>
            <person name="She G."/>
            <person name="Sun J."/>
            <person name="Cao H."/>
            <person name="Tong W."/>
            <person name="Gao Q."/>
            <person name="Li Y."/>
            <person name="Deng W."/>
            <person name="Jiang X."/>
            <person name="Wang W."/>
            <person name="Chen Q."/>
            <person name="Zhang S."/>
            <person name="Li H."/>
            <person name="Wu J."/>
            <person name="Wang P."/>
            <person name="Li P."/>
            <person name="Shi C."/>
            <person name="Zheng F."/>
            <person name="Jian J."/>
            <person name="Huang B."/>
            <person name="Shan D."/>
            <person name="Shi M."/>
            <person name="Fang C."/>
            <person name="Yue Y."/>
            <person name="Li F."/>
            <person name="Li D."/>
            <person name="Wei S."/>
            <person name="Han B."/>
            <person name="Jiang C."/>
            <person name="Yin Y."/>
            <person name="Xia T."/>
            <person name="Zhang Z."/>
            <person name="Bennetzen J.L."/>
            <person name="Zhao S."/>
            <person name="Wan X."/>
        </authorList>
    </citation>
    <scope>NUCLEOTIDE SEQUENCE [LARGE SCALE GENOMIC DNA]</scope>
    <source>
        <strain evidence="4">cv. Shuchazao</strain>
        <tissue evidence="3">Leaf</tissue>
    </source>
</reference>
<dbReference type="SUPFAM" id="SSF53474">
    <property type="entry name" value="alpha/beta-Hydrolases"/>
    <property type="match status" value="1"/>
</dbReference>
<keyword evidence="4" id="KW-1185">Reference proteome</keyword>
<proteinExistence type="predicted"/>
<protein>
    <recommendedName>
        <fullName evidence="2">Serine aminopeptidase S33 domain-containing protein</fullName>
    </recommendedName>
</protein>
<dbReference type="InterPro" id="IPR029058">
    <property type="entry name" value="AB_hydrolase_fold"/>
</dbReference>
<keyword evidence="1" id="KW-0812">Transmembrane</keyword>
<evidence type="ECO:0000256" key="1">
    <source>
        <dbReference type="SAM" id="Phobius"/>
    </source>
</evidence>
<accession>A0A4S4D6S2</accession>
<keyword evidence="1" id="KW-0472">Membrane</keyword>
<feature type="domain" description="Serine aminopeptidase S33" evidence="2">
    <location>
        <begin position="145"/>
        <end position="225"/>
    </location>
</feature>
<dbReference type="InterPro" id="IPR022742">
    <property type="entry name" value="Hydrolase_4"/>
</dbReference>
<name>A0A4S4D6S2_CAMSN</name>
<dbReference type="SUPFAM" id="SSF52047">
    <property type="entry name" value="RNI-like"/>
    <property type="match status" value="1"/>
</dbReference>
<feature type="transmembrane region" description="Helical" evidence="1">
    <location>
        <begin position="21"/>
        <end position="43"/>
    </location>
</feature>
<dbReference type="Pfam" id="PF12146">
    <property type="entry name" value="Hydrolase_4"/>
    <property type="match status" value="1"/>
</dbReference>
<sequence>MKTKSRTEVNSMYGWTTKINLTIQVLEIAPFTFLHIVVAFHLVRGVFATTKAHCILVASPCLRSLIPYFVKMSERDSHFADLKVENCEPSCNGVSQLVSVLSTLKRPLDSLSIGENGLGSKVGAPLGKFLGIGIQALEIEDIGLGSSGFLELQKEIREDLKLVYINMRSENYRSPNRPIYLVGESLGGCLALAVAARNPDIDLILILANPATCFGKSQLQHLIPFLEIMPEQLHLSVPYVMSSFSGIPLRMVMATVEKGLPLQQTVGEISQGVIALSSYLSVRSNICM</sequence>
<dbReference type="Gene3D" id="3.40.50.1820">
    <property type="entry name" value="alpha/beta hydrolase"/>
    <property type="match status" value="1"/>
</dbReference>
<dbReference type="PANTHER" id="PTHR47818">
    <property type="entry name" value="RNI-LIKE SUPERFAMILY PROTEIN"/>
    <property type="match status" value="1"/>
</dbReference>
<dbReference type="AlphaFoldDB" id="A0A4S4D6S2"/>
<evidence type="ECO:0000259" key="2">
    <source>
        <dbReference type="Pfam" id="PF12146"/>
    </source>
</evidence>
<evidence type="ECO:0000313" key="3">
    <source>
        <dbReference type="EMBL" id="THF98090.1"/>
    </source>
</evidence>
<gene>
    <name evidence="3" type="ORF">TEA_012738</name>
</gene>